<gene>
    <name evidence="2" type="ORF">HW555_013910</name>
</gene>
<evidence type="ECO:0000259" key="1">
    <source>
        <dbReference type="Pfam" id="PF05699"/>
    </source>
</evidence>
<dbReference type="SUPFAM" id="SSF53098">
    <property type="entry name" value="Ribonuclease H-like"/>
    <property type="match status" value="1"/>
</dbReference>
<dbReference type="AlphaFoldDB" id="A0A835L214"/>
<keyword evidence="3" id="KW-1185">Reference proteome</keyword>
<name>A0A835L214_SPOEX</name>
<proteinExistence type="predicted"/>
<sequence length="560" mass="64005">FLLKITQSIPKSQQVMGPALAVSAAINALSKGIRLEHRRREQLSLELRPTTTTIIPNSENSSPSLWSGHEKNMIDIDAATSSLLSTSDGMPSELKQYLDQPIIPRKENPTKFWFVCRHFTPVLSDIALKYLISPASSVSSERLASAVNLAVPNNRNRITAEHTISPNEFHTWTGLNHDQYTDLLANTPSVNNRRDSNARLATIFRTSESSFARMLKTGRIALMQDFVPLHLGFDHLIREDQNLLKPFLFACCDGHIIEVSGPHAATTSDAQVMNNKKTPAMAYFIGSTGMVIDFIVPMQQHGYSVHIPESKYPNETHRTTDQANKSRLITICRWVVEVVNGRFKRVFRLLRNIYINRTLYYMFEFFKIAAALINAYHRLIDDNIHEQTFLNIINERLTLTNILADIVKRHNYNRRRVQFRSLSADVGELNDFPRLTEEDLVLVVLIKQARSYYGEHLNPNGEFVIEIESGVLTEHARELGENVVIIRGRIQSRHVRTYYVYFGWNTTLSGREAIAHYYCTCNVGKRNVVGCCSHTMCLVWYMRFARQKKLIGPARRGRNK</sequence>
<evidence type="ECO:0000313" key="2">
    <source>
        <dbReference type="EMBL" id="KAF9405301.1"/>
    </source>
</evidence>
<dbReference type="EMBL" id="JACKWZ010000764">
    <property type="protein sequence ID" value="KAF9405301.1"/>
    <property type="molecule type" value="Genomic_DNA"/>
</dbReference>
<feature type="non-terminal residue" evidence="2">
    <location>
        <position position="560"/>
    </location>
</feature>
<dbReference type="InterPro" id="IPR008906">
    <property type="entry name" value="HATC_C_dom"/>
</dbReference>
<protein>
    <recommendedName>
        <fullName evidence="1">HAT C-terminal dimerisation domain-containing protein</fullName>
    </recommendedName>
</protein>
<feature type="domain" description="HAT C-terminal dimerisation" evidence="1">
    <location>
        <begin position="93"/>
        <end position="161"/>
    </location>
</feature>
<reference evidence="2" key="1">
    <citation type="submission" date="2020-08" db="EMBL/GenBank/DDBJ databases">
        <title>Spodoptera exigua strain:BAW_Kor-Di-RS1 Genome sequencing and assembly.</title>
        <authorList>
            <person name="Kim J."/>
            <person name="Nam H.Y."/>
            <person name="Kwon M."/>
            <person name="Choi J.H."/>
            <person name="Cho S.R."/>
            <person name="Kim G.-H."/>
        </authorList>
    </citation>
    <scope>NUCLEOTIDE SEQUENCE</scope>
    <source>
        <strain evidence="2">BAW_Kor-Di-RS1</strain>
        <tissue evidence="2">Whole-body</tissue>
    </source>
</reference>
<comment type="caution">
    <text evidence="2">The sequence shown here is derived from an EMBL/GenBank/DDBJ whole genome shotgun (WGS) entry which is preliminary data.</text>
</comment>
<dbReference type="Pfam" id="PF05699">
    <property type="entry name" value="Dimer_Tnp_hAT"/>
    <property type="match status" value="1"/>
</dbReference>
<organism evidence="2 3">
    <name type="scientific">Spodoptera exigua</name>
    <name type="common">Beet armyworm</name>
    <name type="synonym">Noctua fulgens</name>
    <dbReference type="NCBI Taxonomy" id="7107"/>
    <lineage>
        <taxon>Eukaryota</taxon>
        <taxon>Metazoa</taxon>
        <taxon>Ecdysozoa</taxon>
        <taxon>Arthropoda</taxon>
        <taxon>Hexapoda</taxon>
        <taxon>Insecta</taxon>
        <taxon>Pterygota</taxon>
        <taxon>Neoptera</taxon>
        <taxon>Endopterygota</taxon>
        <taxon>Lepidoptera</taxon>
        <taxon>Glossata</taxon>
        <taxon>Ditrysia</taxon>
        <taxon>Noctuoidea</taxon>
        <taxon>Noctuidae</taxon>
        <taxon>Amphipyrinae</taxon>
        <taxon>Spodoptera</taxon>
    </lineage>
</organism>
<dbReference type="Proteomes" id="UP000648187">
    <property type="component" value="Unassembled WGS sequence"/>
</dbReference>
<dbReference type="GO" id="GO:0046983">
    <property type="term" value="F:protein dimerization activity"/>
    <property type="evidence" value="ECO:0007669"/>
    <property type="project" value="InterPro"/>
</dbReference>
<evidence type="ECO:0000313" key="3">
    <source>
        <dbReference type="Proteomes" id="UP000648187"/>
    </source>
</evidence>
<dbReference type="InterPro" id="IPR012337">
    <property type="entry name" value="RNaseH-like_sf"/>
</dbReference>
<accession>A0A835L214</accession>